<dbReference type="PANTHER" id="PTHR10165:SF103">
    <property type="entry name" value="PHOSPHOLIPID PHOSPHATASE HOMOLOG 1.2 HOMOLOG"/>
    <property type="match status" value="1"/>
</dbReference>
<dbReference type="PANTHER" id="PTHR10165">
    <property type="entry name" value="LIPID PHOSPHATE PHOSPHATASE"/>
    <property type="match status" value="1"/>
</dbReference>
<comment type="caution">
    <text evidence="8">The sequence shown here is derived from an EMBL/GenBank/DDBJ whole genome shotgun (WGS) entry which is preliminary data.</text>
</comment>
<dbReference type="AlphaFoldDB" id="A0A922MFB7"/>
<evidence type="ECO:0000256" key="2">
    <source>
        <dbReference type="ARBA" id="ARBA00008816"/>
    </source>
</evidence>
<evidence type="ECO:0000256" key="1">
    <source>
        <dbReference type="ARBA" id="ARBA00004141"/>
    </source>
</evidence>
<dbReference type="InterPro" id="IPR043216">
    <property type="entry name" value="PAP-like"/>
</dbReference>
<sequence length="201" mass="22495">MDHLLFSVAFPILGLSLWATPYRRGYDVNDMSIRLPYKDQLISILLVEIVRDKQGKGVGEKFLSGSVMPGWVWESYRSIGVFAFGASCQQLTSDFAKYVIGRLRPHFIDVCVPYPTANSSANRLGYINDYTCAGSDPAKIAEARLSFPSSHASFSMYCAVFFIFIYVLKPKKYGLPETWEEPQVPTNTLPRAVLSSIASTR</sequence>
<accession>A0A922MFB7</accession>
<dbReference type="SUPFAM" id="SSF48317">
    <property type="entry name" value="Acid phosphatase/Vanadium-dependent haloperoxidase"/>
    <property type="match status" value="1"/>
</dbReference>
<keyword evidence="3" id="KW-0812">Transmembrane</keyword>
<evidence type="ECO:0000256" key="3">
    <source>
        <dbReference type="ARBA" id="ARBA00022692"/>
    </source>
</evidence>
<dbReference type="InterPro" id="IPR036938">
    <property type="entry name" value="PAP2/HPO_sf"/>
</dbReference>
<dbReference type="GO" id="GO:0046839">
    <property type="term" value="P:phospholipid dephosphorylation"/>
    <property type="evidence" value="ECO:0007669"/>
    <property type="project" value="TreeGrafter"/>
</dbReference>
<reference evidence="8" key="1">
    <citation type="journal article" date="2021" name="G3 (Bethesda)">
        <title>Genome and transcriptome analysis of the beet armyworm Spodoptera exigua reveals targets for pest control. .</title>
        <authorList>
            <person name="Simon S."/>
            <person name="Breeschoten T."/>
            <person name="Jansen H.J."/>
            <person name="Dirks R.P."/>
            <person name="Schranz M.E."/>
            <person name="Ros V.I.D."/>
        </authorList>
    </citation>
    <scope>NUCLEOTIDE SEQUENCE</scope>
    <source>
        <strain evidence="8">TB_SE_WUR_2020</strain>
    </source>
</reference>
<dbReference type="GO" id="GO:0008195">
    <property type="term" value="F:phosphatidate phosphatase activity"/>
    <property type="evidence" value="ECO:0007669"/>
    <property type="project" value="TreeGrafter"/>
</dbReference>
<feature type="signal peptide" evidence="6">
    <location>
        <begin position="1"/>
        <end position="25"/>
    </location>
</feature>
<gene>
    <name evidence="8" type="ORF">HF086_002437</name>
</gene>
<dbReference type="GO" id="GO:0007165">
    <property type="term" value="P:signal transduction"/>
    <property type="evidence" value="ECO:0007669"/>
    <property type="project" value="TreeGrafter"/>
</dbReference>
<evidence type="ECO:0000256" key="4">
    <source>
        <dbReference type="ARBA" id="ARBA00022989"/>
    </source>
</evidence>
<proteinExistence type="inferred from homology"/>
<dbReference type="Proteomes" id="UP000814243">
    <property type="component" value="Unassembled WGS sequence"/>
</dbReference>
<feature type="chain" id="PRO_5036895821" description="Phosphatidic acid phosphatase type 2/haloperoxidase domain-containing protein" evidence="6">
    <location>
        <begin position="26"/>
        <end position="201"/>
    </location>
</feature>
<feature type="domain" description="Phosphatidic acid phosphatase type 2/haloperoxidase" evidence="7">
    <location>
        <begin position="88"/>
        <end position="183"/>
    </location>
</feature>
<dbReference type="EMBL" id="JACEFF010000528">
    <property type="protein sequence ID" value="KAH9635877.1"/>
    <property type="molecule type" value="Genomic_DNA"/>
</dbReference>
<evidence type="ECO:0000256" key="5">
    <source>
        <dbReference type="ARBA" id="ARBA00023136"/>
    </source>
</evidence>
<evidence type="ECO:0000313" key="8">
    <source>
        <dbReference type="EMBL" id="KAH9635877.1"/>
    </source>
</evidence>
<keyword evidence="4" id="KW-1133">Transmembrane helix</keyword>
<organism evidence="8 9">
    <name type="scientific">Spodoptera exigua</name>
    <name type="common">Beet armyworm</name>
    <name type="synonym">Noctua fulgens</name>
    <dbReference type="NCBI Taxonomy" id="7107"/>
    <lineage>
        <taxon>Eukaryota</taxon>
        <taxon>Metazoa</taxon>
        <taxon>Ecdysozoa</taxon>
        <taxon>Arthropoda</taxon>
        <taxon>Hexapoda</taxon>
        <taxon>Insecta</taxon>
        <taxon>Pterygota</taxon>
        <taxon>Neoptera</taxon>
        <taxon>Endopterygota</taxon>
        <taxon>Lepidoptera</taxon>
        <taxon>Glossata</taxon>
        <taxon>Ditrysia</taxon>
        <taxon>Noctuoidea</taxon>
        <taxon>Noctuidae</taxon>
        <taxon>Amphipyrinae</taxon>
        <taxon>Spodoptera</taxon>
    </lineage>
</organism>
<dbReference type="GO" id="GO:0006644">
    <property type="term" value="P:phospholipid metabolic process"/>
    <property type="evidence" value="ECO:0007669"/>
    <property type="project" value="InterPro"/>
</dbReference>
<comment type="subcellular location">
    <subcellularLocation>
        <location evidence="1">Membrane</location>
        <topology evidence="1">Multi-pass membrane protein</topology>
    </subcellularLocation>
</comment>
<evidence type="ECO:0000259" key="7">
    <source>
        <dbReference type="Pfam" id="PF01569"/>
    </source>
</evidence>
<dbReference type="Pfam" id="PF01569">
    <property type="entry name" value="PAP2"/>
    <property type="match status" value="1"/>
</dbReference>
<keyword evidence="6" id="KW-0732">Signal</keyword>
<evidence type="ECO:0000313" key="9">
    <source>
        <dbReference type="Proteomes" id="UP000814243"/>
    </source>
</evidence>
<dbReference type="Gene3D" id="1.20.144.10">
    <property type="entry name" value="Phosphatidic acid phosphatase type 2/haloperoxidase"/>
    <property type="match status" value="1"/>
</dbReference>
<comment type="similarity">
    <text evidence="2">Belongs to the PA-phosphatase related phosphoesterase family.</text>
</comment>
<name>A0A922MFB7_SPOEX</name>
<dbReference type="GO" id="GO:0005886">
    <property type="term" value="C:plasma membrane"/>
    <property type="evidence" value="ECO:0007669"/>
    <property type="project" value="TreeGrafter"/>
</dbReference>
<keyword evidence="5" id="KW-0472">Membrane</keyword>
<protein>
    <recommendedName>
        <fullName evidence="7">Phosphatidic acid phosphatase type 2/haloperoxidase domain-containing protein</fullName>
    </recommendedName>
</protein>
<evidence type="ECO:0000256" key="6">
    <source>
        <dbReference type="SAM" id="SignalP"/>
    </source>
</evidence>
<dbReference type="InterPro" id="IPR000326">
    <property type="entry name" value="PAP2/HPO"/>
</dbReference>